<reference evidence="2" key="5">
    <citation type="journal article" date="2002" name="Nature">
        <title>Analysis of the mouse transcriptome based on functional annotation of 60,770 full-length cDNAs.</title>
        <authorList>
            <consortium name="The FANTOM Consortium and the RIKEN Genome Exploration Research Group Phase I and II Team"/>
        </authorList>
    </citation>
    <scope>NUCLEOTIDE SEQUENCE</scope>
    <source>
        <strain evidence="2">C57BL/6J</strain>
        <tissue evidence="2">Thymus</tissue>
    </source>
</reference>
<dbReference type="EMBL" id="AK169518">
    <property type="protein sequence ID" value="BAE41207.1"/>
    <property type="molecule type" value="mRNA"/>
</dbReference>
<feature type="transmembrane region" description="Helical" evidence="1">
    <location>
        <begin position="20"/>
        <end position="37"/>
    </location>
</feature>
<dbReference type="MGI" id="MGI:2442985">
    <property type="gene designation" value="Arglu1"/>
</dbReference>
<reference evidence="2" key="1">
    <citation type="journal article" date="1999" name="Methods Enzymol.">
        <title>High-efficiency full-length cDNA cloning.</title>
        <authorList>
            <person name="Carninci P."/>
            <person name="Hayashizaki Y."/>
        </authorList>
    </citation>
    <scope>NUCLEOTIDE SEQUENCE</scope>
    <source>
        <strain evidence="2">C57BL/6J</strain>
        <tissue evidence="2">Thymus</tissue>
    </source>
</reference>
<proteinExistence type="evidence at transcript level"/>
<evidence type="ECO:0000313" key="3">
    <source>
        <dbReference type="MGI" id="MGI:2442985"/>
    </source>
</evidence>
<reference evidence="2" key="3">
    <citation type="journal article" date="2000" name="Genome Res.">
        <title>RIKEN integrated sequence analysis (RISA) system--384-format sequencing pipeline with 384 multicapillary sequencer.</title>
        <authorList>
            <person name="Shibata K."/>
            <person name="Itoh M."/>
            <person name="Aizawa K."/>
            <person name="Nagaoka S."/>
            <person name="Sasaki N."/>
            <person name="Carninci P."/>
            <person name="Konno H."/>
            <person name="Akiyama J."/>
            <person name="Nishi K."/>
            <person name="Kitsunai T."/>
            <person name="Tashiro H."/>
            <person name="Itoh M."/>
            <person name="Sumi N."/>
            <person name="Ishii Y."/>
            <person name="Nakamura S."/>
            <person name="Hazama M."/>
            <person name="Nishine T."/>
            <person name="Harada A."/>
            <person name="Yamamoto R."/>
            <person name="Matsumoto H."/>
            <person name="Sakaguchi S."/>
            <person name="Ikegami T."/>
            <person name="Kashiwagi K."/>
            <person name="Fujiwake S."/>
            <person name="Inoue K."/>
            <person name="Togawa Y."/>
            <person name="Izawa M."/>
            <person name="Ohara E."/>
            <person name="Watahiki M."/>
            <person name="Yoneda Y."/>
            <person name="Ishikawa T."/>
            <person name="Ozawa K."/>
            <person name="Tanaka T."/>
            <person name="Matsuura S."/>
            <person name="Kawai J."/>
            <person name="Okazaki Y."/>
            <person name="Muramatsu M."/>
            <person name="Inoue Y."/>
            <person name="Kira A."/>
            <person name="Hayashizaki Y."/>
        </authorList>
    </citation>
    <scope>NUCLEOTIDE SEQUENCE</scope>
    <source>
        <strain evidence="2">C57BL/6J</strain>
        <tissue evidence="2">Thymus</tissue>
    </source>
</reference>
<gene>
    <name evidence="3" type="primary">Arglu1</name>
</gene>
<evidence type="ECO:0000256" key="1">
    <source>
        <dbReference type="SAM" id="Phobius"/>
    </source>
</evidence>
<reference evidence="2" key="7">
    <citation type="journal article" date="2005" name="Science">
        <title>The Transcriptional Landscape of the Mammalian Genome.</title>
        <authorList>
            <consortium name="The FANTOM Consortium"/>
            <consortium name="Riken Genome Exploration Research Group and Genome Science Group (Genome Network Project Core Group)"/>
        </authorList>
    </citation>
    <scope>NUCLEOTIDE SEQUENCE</scope>
    <source>
        <strain evidence="2">C57BL/6J</strain>
        <tissue evidence="2">Thymus</tissue>
    </source>
</reference>
<sequence>MANSELFAKKNEKTSYCSFMLKWFFCFCFLFSFFFFFF</sequence>
<dbReference type="AlphaFoldDB" id="Q3TEP1"/>
<keyword evidence="1" id="KW-1133">Transmembrane helix</keyword>
<protein>
    <submittedName>
        <fullName evidence="2">Uncharacterized protein</fullName>
    </submittedName>
</protein>
<reference evidence="2" key="6">
    <citation type="submission" date="2004-04" db="EMBL/GenBank/DDBJ databases">
        <authorList>
            <person name="Arakawa T."/>
            <person name="Carninci P."/>
            <person name="Fukuda S."/>
            <person name="Hashizume W."/>
            <person name="Hayashida K."/>
            <person name="Hori F."/>
            <person name="Iida J."/>
            <person name="Imamura K."/>
            <person name="Imotani K."/>
            <person name="Itoh M."/>
            <person name="Kanagawa S."/>
            <person name="Kawai J."/>
            <person name="Kojima M."/>
            <person name="Konno H."/>
            <person name="Murata M."/>
            <person name="Nakamura M."/>
            <person name="Ninomiya N."/>
            <person name="Nishiyori H."/>
            <person name="Nomura K."/>
            <person name="Ohno M."/>
            <person name="Sakazume N."/>
            <person name="Sano H."/>
            <person name="Sasaki D."/>
            <person name="Shibata K."/>
            <person name="Shiraki T."/>
            <person name="Tagami M."/>
            <person name="Tagami Y."/>
            <person name="Waki K."/>
            <person name="Watahiki A."/>
            <person name="Muramatsu M."/>
            <person name="Hayashizaki Y."/>
        </authorList>
    </citation>
    <scope>NUCLEOTIDE SEQUENCE</scope>
    <source>
        <strain evidence="2">C57BL/6J</strain>
        <tissue evidence="2">Thymus</tissue>
    </source>
</reference>
<reference evidence="2" key="8">
    <citation type="journal article" date="2005" name="Science">
        <title>Antisense Transcription in the Mammalian Transcriptome.</title>
        <authorList>
            <consortium name="RIKEN Genome Exploration Research Group and Genome Science Group (Genome Network Project Core Group) and the FANTOM Consortium"/>
        </authorList>
    </citation>
    <scope>NUCLEOTIDE SEQUENCE</scope>
    <source>
        <strain evidence="2">C57BL/6J</strain>
        <tissue evidence="2">Thymus</tissue>
    </source>
</reference>
<name>Q3TEP1_MOUSE</name>
<organism evidence="2">
    <name type="scientific">Mus musculus</name>
    <name type="common">Mouse</name>
    <dbReference type="NCBI Taxonomy" id="10090"/>
    <lineage>
        <taxon>Eukaryota</taxon>
        <taxon>Metazoa</taxon>
        <taxon>Chordata</taxon>
        <taxon>Craniata</taxon>
        <taxon>Vertebrata</taxon>
        <taxon>Euteleostomi</taxon>
        <taxon>Mammalia</taxon>
        <taxon>Eutheria</taxon>
        <taxon>Euarchontoglires</taxon>
        <taxon>Glires</taxon>
        <taxon>Rodentia</taxon>
        <taxon>Myomorpha</taxon>
        <taxon>Muroidea</taxon>
        <taxon>Muridae</taxon>
        <taxon>Murinae</taxon>
        <taxon>Mus</taxon>
        <taxon>Mus</taxon>
    </lineage>
</organism>
<keyword evidence="1" id="KW-0472">Membrane</keyword>
<evidence type="ECO:0000313" key="2">
    <source>
        <dbReference type="EMBL" id="BAE41207.1"/>
    </source>
</evidence>
<reference evidence="2" key="2">
    <citation type="journal article" date="2000" name="Genome Res.">
        <title>Normalization and subtraction of cap-trapper-selected cDNAs to prepare full-length cDNA libraries for rapid discovery of new genes.</title>
        <authorList>
            <person name="Carninci P."/>
            <person name="Shibata Y."/>
            <person name="Hayatsu N."/>
            <person name="Sugahara Y."/>
            <person name="Shibata K."/>
            <person name="Itoh M."/>
            <person name="Konno H."/>
            <person name="Okazaki Y."/>
            <person name="Muramatsu M."/>
            <person name="Hayashizaki Y."/>
        </authorList>
    </citation>
    <scope>NUCLEOTIDE SEQUENCE</scope>
    <source>
        <strain evidence="2">C57BL/6J</strain>
        <tissue evidence="2">Thymus</tissue>
    </source>
</reference>
<keyword evidence="1" id="KW-0812">Transmembrane</keyword>
<dbReference type="AGR" id="MGI:2442985"/>
<reference evidence="2" key="4">
    <citation type="journal article" date="2001" name="Nature">
        <title>Functional annotation of a full-length mouse cDNA collection.</title>
        <authorList>
            <consortium name="The RIKEN Genome Exploration Research Group Phase II Team and the FANTOM Consortium"/>
        </authorList>
    </citation>
    <scope>NUCLEOTIDE SEQUENCE</scope>
    <source>
        <strain evidence="2">C57BL/6J</strain>
        <tissue evidence="2">Thymus</tissue>
    </source>
</reference>
<accession>Q3TEP1</accession>